<comment type="catalytic activity">
    <reaction evidence="9">
        <text>[ThiS sulfur-carrier protein]-C-terminal Gly-Gly-AMP + S-sulfanyl-L-cysteinyl-[cysteine desulfurase] + AH2 = [ThiS sulfur-carrier protein]-C-terminal-Gly-aminoethanethioate + L-cysteinyl-[cysteine desulfurase] + A + AMP + 2 H(+)</text>
        <dbReference type="Rhea" id="RHEA:43340"/>
        <dbReference type="Rhea" id="RHEA-COMP:12157"/>
        <dbReference type="Rhea" id="RHEA-COMP:12158"/>
        <dbReference type="Rhea" id="RHEA-COMP:12910"/>
        <dbReference type="Rhea" id="RHEA-COMP:19908"/>
        <dbReference type="ChEBI" id="CHEBI:13193"/>
        <dbReference type="ChEBI" id="CHEBI:15378"/>
        <dbReference type="ChEBI" id="CHEBI:17499"/>
        <dbReference type="ChEBI" id="CHEBI:29950"/>
        <dbReference type="ChEBI" id="CHEBI:61963"/>
        <dbReference type="ChEBI" id="CHEBI:90618"/>
        <dbReference type="ChEBI" id="CHEBI:232372"/>
        <dbReference type="ChEBI" id="CHEBI:456215"/>
    </reaction>
</comment>
<keyword evidence="4 9" id="KW-0808">Transferase</keyword>
<evidence type="ECO:0000256" key="2">
    <source>
        <dbReference type="ARBA" id="ARBA00022490"/>
    </source>
</evidence>
<evidence type="ECO:0000259" key="10">
    <source>
        <dbReference type="PROSITE" id="PS51165"/>
    </source>
</evidence>
<keyword evidence="6 9" id="KW-0067">ATP-binding</keyword>
<evidence type="ECO:0000256" key="3">
    <source>
        <dbReference type="ARBA" id="ARBA00022555"/>
    </source>
</evidence>
<proteinExistence type="inferred from homology"/>
<sequence>MQYDHILIRYGEMALKGKNRKQFILKLQENIQHKLKEFPDAKVKRTQGRMFVLLNGHEAGPIIDKLRNIFGIHSLSPAIKVENEVEAVKAGALYALQSGDHIQTFKISVKRIDKDFPIASQEMNQVLGGHLLSNTEGYKVDVHHPDMEIKVEIRLEATYITSRVIPGLGGLPVGTAGKSLLLLSGGIDSPVAGYLSMKRGVQIEAIHFHSPPFTSERAKQKVLDLAEQLTNYGRTVKVHIVPFTKLQQEIFREMPENYAMTIMRRMMMRISERVCEQESILSMTTGENLGQVASQTMESMHTINEVTNYPILRPLVAMDKHEIIDISRNIGTYETSILPYEDCCTIFVPKSPKTKPTREKVNQFEAQKDFSQLIDEAVEGIETIRLDDKKKRSDELDELF</sequence>
<evidence type="ECO:0000256" key="5">
    <source>
        <dbReference type="ARBA" id="ARBA00022741"/>
    </source>
</evidence>
<dbReference type="InterPro" id="IPR003720">
    <property type="entry name" value="tRNA_STrfase"/>
</dbReference>
<feature type="binding site" evidence="9">
    <location>
        <position position="286"/>
    </location>
    <ligand>
        <name>ATP</name>
        <dbReference type="ChEBI" id="CHEBI:30616"/>
    </ligand>
</feature>
<dbReference type="SUPFAM" id="SSF143437">
    <property type="entry name" value="THUMP domain-like"/>
    <property type="match status" value="1"/>
</dbReference>
<dbReference type="InterPro" id="IPR054173">
    <property type="entry name" value="ThiI_fer"/>
</dbReference>
<dbReference type="Pfam" id="PF02568">
    <property type="entry name" value="ThiI"/>
    <property type="match status" value="1"/>
</dbReference>
<feature type="binding site" evidence="9">
    <location>
        <begin position="182"/>
        <end position="183"/>
    </location>
    <ligand>
        <name>ATP</name>
        <dbReference type="ChEBI" id="CHEBI:30616"/>
    </ligand>
</feature>
<dbReference type="PROSITE" id="PS51165">
    <property type="entry name" value="THUMP"/>
    <property type="match status" value="1"/>
</dbReference>
<comment type="subcellular location">
    <subcellularLocation>
        <location evidence="1 9">Cytoplasm</location>
    </subcellularLocation>
</comment>
<evidence type="ECO:0000256" key="1">
    <source>
        <dbReference type="ARBA" id="ARBA00004496"/>
    </source>
</evidence>
<dbReference type="Gene3D" id="3.40.50.620">
    <property type="entry name" value="HUPs"/>
    <property type="match status" value="1"/>
</dbReference>
<dbReference type="SMART" id="SM00981">
    <property type="entry name" value="THUMP"/>
    <property type="match status" value="1"/>
</dbReference>
<dbReference type="GO" id="GO:0140741">
    <property type="term" value="F:tRNA-uracil-4 sulfurtransferase activity"/>
    <property type="evidence" value="ECO:0007669"/>
    <property type="project" value="UniProtKB-EC"/>
</dbReference>
<evidence type="ECO:0000313" key="11">
    <source>
        <dbReference type="EMBL" id="MFC3040133.1"/>
    </source>
</evidence>
<dbReference type="Pfam" id="PF02926">
    <property type="entry name" value="THUMP"/>
    <property type="match status" value="1"/>
</dbReference>
<dbReference type="EMBL" id="JBHRSA010000031">
    <property type="protein sequence ID" value="MFC3040133.1"/>
    <property type="molecule type" value="Genomic_DNA"/>
</dbReference>
<dbReference type="HAMAP" id="MF_00021">
    <property type="entry name" value="ThiI"/>
    <property type="match status" value="1"/>
</dbReference>
<organism evidence="11 12">
    <name type="scientific">Virgibacillus xinjiangensis</name>
    <dbReference type="NCBI Taxonomy" id="393090"/>
    <lineage>
        <taxon>Bacteria</taxon>
        <taxon>Bacillati</taxon>
        <taxon>Bacillota</taxon>
        <taxon>Bacilli</taxon>
        <taxon>Bacillales</taxon>
        <taxon>Bacillaceae</taxon>
        <taxon>Virgibacillus</taxon>
    </lineage>
</organism>
<dbReference type="NCBIfam" id="TIGR00342">
    <property type="entry name" value="tRNA uracil 4-sulfurtransferase ThiI"/>
    <property type="match status" value="1"/>
</dbReference>
<dbReference type="InterPro" id="IPR014729">
    <property type="entry name" value="Rossmann-like_a/b/a_fold"/>
</dbReference>
<dbReference type="CDD" id="cd11716">
    <property type="entry name" value="THUMP_ThiI"/>
    <property type="match status" value="1"/>
</dbReference>
<reference evidence="12" key="1">
    <citation type="journal article" date="2019" name="Int. J. Syst. Evol. Microbiol.">
        <title>The Global Catalogue of Microorganisms (GCM) 10K type strain sequencing project: providing services to taxonomists for standard genome sequencing and annotation.</title>
        <authorList>
            <consortium name="The Broad Institute Genomics Platform"/>
            <consortium name="The Broad Institute Genome Sequencing Center for Infectious Disease"/>
            <person name="Wu L."/>
            <person name="Ma J."/>
        </authorList>
    </citation>
    <scope>NUCLEOTIDE SEQUENCE [LARGE SCALE GENOMIC DNA]</scope>
    <source>
        <strain evidence="12">KCTC 13128</strain>
    </source>
</reference>
<keyword evidence="3 9" id="KW-0820">tRNA-binding</keyword>
<evidence type="ECO:0000256" key="7">
    <source>
        <dbReference type="ARBA" id="ARBA00022884"/>
    </source>
</evidence>
<dbReference type="PANTHER" id="PTHR43209:SF1">
    <property type="entry name" value="TRNA SULFURTRANSFERASE"/>
    <property type="match status" value="1"/>
</dbReference>
<dbReference type="InterPro" id="IPR050102">
    <property type="entry name" value="tRNA_sulfurtransferase_ThiI"/>
</dbReference>
<evidence type="ECO:0000256" key="6">
    <source>
        <dbReference type="ARBA" id="ARBA00022840"/>
    </source>
</evidence>
<keyword evidence="12" id="KW-1185">Reference proteome</keyword>
<feature type="domain" description="THUMP" evidence="10">
    <location>
        <begin position="60"/>
        <end position="164"/>
    </location>
</feature>
<protein>
    <recommendedName>
        <fullName evidence="9">Probable tRNA sulfurtransferase</fullName>
        <ecNumber evidence="9">2.8.1.4</ecNumber>
    </recommendedName>
    <alternativeName>
        <fullName evidence="9">Sulfur carrier protein ThiS sulfurtransferase</fullName>
    </alternativeName>
    <alternativeName>
        <fullName evidence="9">Thiamine biosynthesis protein ThiI</fullName>
    </alternativeName>
    <alternativeName>
        <fullName evidence="9">tRNA 4-thiouridine synthase</fullName>
    </alternativeName>
</protein>
<dbReference type="SUPFAM" id="SSF52402">
    <property type="entry name" value="Adenine nucleotide alpha hydrolases-like"/>
    <property type="match status" value="1"/>
</dbReference>
<dbReference type="Proteomes" id="UP001595279">
    <property type="component" value="Unassembled WGS sequence"/>
</dbReference>
<evidence type="ECO:0000256" key="4">
    <source>
        <dbReference type="ARBA" id="ARBA00022679"/>
    </source>
</evidence>
<keyword evidence="8 9" id="KW-0784">Thiamine biosynthesis</keyword>
<dbReference type="RefSeq" id="WP_390270932.1">
    <property type="nucleotide sequence ID" value="NZ_JBHRSA010000031.1"/>
</dbReference>
<dbReference type="InterPro" id="IPR004114">
    <property type="entry name" value="THUMP_dom"/>
</dbReference>
<keyword evidence="7 9" id="KW-0694">RNA-binding</keyword>
<comment type="caution">
    <text evidence="11">The sequence shown here is derived from an EMBL/GenBank/DDBJ whole genome shotgun (WGS) entry which is preliminary data.</text>
</comment>
<dbReference type="InterPro" id="IPR049961">
    <property type="entry name" value="ThiI_N"/>
</dbReference>
<evidence type="ECO:0000256" key="9">
    <source>
        <dbReference type="HAMAP-Rule" id="MF_00021"/>
    </source>
</evidence>
<keyword evidence="2 9" id="KW-0963">Cytoplasm</keyword>
<keyword evidence="5 9" id="KW-0547">Nucleotide-binding</keyword>
<gene>
    <name evidence="9 11" type="primary">thiI</name>
    <name evidence="11" type="ORF">ACFOGI_07695</name>
</gene>
<feature type="binding site" evidence="9">
    <location>
        <begin position="207"/>
        <end position="208"/>
    </location>
    <ligand>
        <name>ATP</name>
        <dbReference type="ChEBI" id="CHEBI:30616"/>
    </ligand>
</feature>
<comment type="function">
    <text evidence="9">Catalyzes the ATP-dependent transfer of a sulfur to tRNA to produce 4-thiouridine in position 8 of tRNAs, which functions as a near-UV photosensor. Also catalyzes the transfer of sulfur to the sulfur carrier protein ThiS, forming ThiS-thiocarboxylate. This is a step in the synthesis of thiazole, in the thiamine biosynthesis pathway. The sulfur is donated as persulfide by IscS.</text>
</comment>
<dbReference type="EC" id="2.8.1.4" evidence="9"/>
<dbReference type="InterPro" id="IPR020536">
    <property type="entry name" value="ThiI_AANH"/>
</dbReference>
<comment type="pathway">
    <text evidence="9">Cofactor biosynthesis; thiamine diphosphate biosynthesis.</text>
</comment>
<dbReference type="CDD" id="cd01712">
    <property type="entry name" value="PPase_ThiI"/>
    <property type="match status" value="1"/>
</dbReference>
<evidence type="ECO:0000313" key="12">
    <source>
        <dbReference type="Proteomes" id="UP001595279"/>
    </source>
</evidence>
<accession>A0ABV7CUZ6</accession>
<dbReference type="Pfam" id="PF22025">
    <property type="entry name" value="ThiI_fer"/>
    <property type="match status" value="1"/>
</dbReference>
<dbReference type="InterPro" id="IPR049962">
    <property type="entry name" value="THUMP_ThiI"/>
</dbReference>
<dbReference type="PANTHER" id="PTHR43209">
    <property type="entry name" value="TRNA SULFURTRANSFERASE"/>
    <property type="match status" value="1"/>
</dbReference>
<name>A0ABV7CUZ6_9BACI</name>
<dbReference type="Gene3D" id="3.30.2130.30">
    <property type="match status" value="1"/>
</dbReference>
<feature type="binding site" evidence="9">
    <location>
        <position position="295"/>
    </location>
    <ligand>
        <name>ATP</name>
        <dbReference type="ChEBI" id="CHEBI:30616"/>
    </ligand>
</feature>
<comment type="similarity">
    <text evidence="9">Belongs to the ThiI family.</text>
</comment>
<comment type="catalytic activity">
    <reaction evidence="9">
        <text>[ThiI sulfur-carrier protein]-S-sulfanyl-L-cysteine + a uridine in tRNA + 2 reduced [2Fe-2S]-[ferredoxin] + ATP + H(+) = [ThiI sulfur-carrier protein]-L-cysteine + a 4-thiouridine in tRNA + 2 oxidized [2Fe-2S]-[ferredoxin] + AMP + diphosphate</text>
        <dbReference type="Rhea" id="RHEA:24176"/>
        <dbReference type="Rhea" id="RHEA-COMP:10000"/>
        <dbReference type="Rhea" id="RHEA-COMP:10001"/>
        <dbReference type="Rhea" id="RHEA-COMP:13337"/>
        <dbReference type="Rhea" id="RHEA-COMP:13338"/>
        <dbReference type="Rhea" id="RHEA-COMP:13339"/>
        <dbReference type="Rhea" id="RHEA-COMP:13340"/>
        <dbReference type="ChEBI" id="CHEBI:15378"/>
        <dbReference type="ChEBI" id="CHEBI:29950"/>
        <dbReference type="ChEBI" id="CHEBI:30616"/>
        <dbReference type="ChEBI" id="CHEBI:33019"/>
        <dbReference type="ChEBI" id="CHEBI:33737"/>
        <dbReference type="ChEBI" id="CHEBI:33738"/>
        <dbReference type="ChEBI" id="CHEBI:61963"/>
        <dbReference type="ChEBI" id="CHEBI:65315"/>
        <dbReference type="ChEBI" id="CHEBI:136798"/>
        <dbReference type="ChEBI" id="CHEBI:456215"/>
        <dbReference type="EC" id="2.8.1.4"/>
    </reaction>
</comment>
<feature type="binding site" evidence="9">
    <location>
        <position position="264"/>
    </location>
    <ligand>
        <name>ATP</name>
        <dbReference type="ChEBI" id="CHEBI:30616"/>
    </ligand>
</feature>
<evidence type="ECO:0000256" key="8">
    <source>
        <dbReference type="ARBA" id="ARBA00022977"/>
    </source>
</evidence>